<evidence type="ECO:0000313" key="2">
    <source>
        <dbReference type="EMBL" id="KFE65270.1"/>
    </source>
</evidence>
<dbReference type="PATRIC" id="fig|394096.3.peg.5723"/>
<feature type="compositionally biased region" description="Basic residues" evidence="1">
    <location>
        <begin position="259"/>
        <end position="268"/>
    </location>
</feature>
<comment type="caution">
    <text evidence="2">The sequence shown here is derived from an EMBL/GenBank/DDBJ whole genome shotgun (WGS) entry which is preliminary data.</text>
</comment>
<dbReference type="AlphaFoldDB" id="A0A085WC57"/>
<proteinExistence type="predicted"/>
<dbReference type="RefSeq" id="WP_044193065.1">
    <property type="nucleotide sequence ID" value="NZ_JMCB01000012.1"/>
</dbReference>
<reference evidence="2 3" key="1">
    <citation type="submission" date="2014-04" db="EMBL/GenBank/DDBJ databases">
        <title>Genome assembly of Hyalangium minutum DSM 14724.</title>
        <authorList>
            <person name="Sharma G."/>
            <person name="Subramanian S."/>
        </authorList>
    </citation>
    <scope>NUCLEOTIDE SEQUENCE [LARGE SCALE GENOMIC DNA]</scope>
    <source>
        <strain evidence="2 3">DSM 14724</strain>
    </source>
</reference>
<accession>A0A085WC57</accession>
<gene>
    <name evidence="2" type="ORF">DB31_1386</name>
</gene>
<evidence type="ECO:0000256" key="1">
    <source>
        <dbReference type="SAM" id="MobiDB-lite"/>
    </source>
</evidence>
<dbReference type="EMBL" id="JMCB01000012">
    <property type="protein sequence ID" value="KFE65270.1"/>
    <property type="molecule type" value="Genomic_DNA"/>
</dbReference>
<sequence length="268" mass="28708">MAAPVSFWAGRGAVLLATLLLLPASALAWPVDLVFSLETGTERFHKLSAVEWIEVEDPSVATVEVLPGSNELLVTGLRPGRTLLLLYAEGKFGVWRLAVTAKGVRAALETAPEQLAAAKKACPGLQVNEGTERSLVATVKDSACRKALLALFQTDAWLGRELDLTFELPVLQEQLSLLNTGLKELGLEARYSGAGLVLQGKASPQNHRRALWELFRQSVGRVPLEDRVQLDVPEVAPDAGTGPVDAGVGLTPETPEKPGKRKRGAPTK</sequence>
<dbReference type="Proteomes" id="UP000028725">
    <property type="component" value="Unassembled WGS sequence"/>
</dbReference>
<organism evidence="2 3">
    <name type="scientific">Hyalangium minutum</name>
    <dbReference type="NCBI Taxonomy" id="394096"/>
    <lineage>
        <taxon>Bacteria</taxon>
        <taxon>Pseudomonadati</taxon>
        <taxon>Myxococcota</taxon>
        <taxon>Myxococcia</taxon>
        <taxon>Myxococcales</taxon>
        <taxon>Cystobacterineae</taxon>
        <taxon>Archangiaceae</taxon>
        <taxon>Hyalangium</taxon>
    </lineage>
</organism>
<protein>
    <submittedName>
        <fullName evidence="2">Uncharacterized protein</fullName>
    </submittedName>
</protein>
<feature type="region of interest" description="Disordered" evidence="1">
    <location>
        <begin position="233"/>
        <end position="268"/>
    </location>
</feature>
<dbReference type="STRING" id="394096.DB31_1386"/>
<evidence type="ECO:0000313" key="3">
    <source>
        <dbReference type="Proteomes" id="UP000028725"/>
    </source>
</evidence>
<keyword evidence="3" id="KW-1185">Reference proteome</keyword>
<name>A0A085WC57_9BACT</name>